<keyword evidence="2" id="KW-1185">Reference proteome</keyword>
<sequence length="60" mass="6672">MPFFGLYTWLFGSIGSIVSLDGEVKIIRENQEIRAKNGIELEEKDLVSTAKNSIAKIMVA</sequence>
<protein>
    <submittedName>
        <fullName evidence="1">Uncharacterized protein</fullName>
    </submittedName>
</protein>
<evidence type="ECO:0000313" key="2">
    <source>
        <dbReference type="Proteomes" id="UP000503264"/>
    </source>
</evidence>
<dbReference type="EMBL" id="CP012542">
    <property type="protein sequence ID" value="QCD45224.1"/>
    <property type="molecule type" value="Genomic_DNA"/>
</dbReference>
<dbReference type="AlphaFoldDB" id="A0A6G5QHY1"/>
<reference evidence="1 2" key="1">
    <citation type="submission" date="2016-07" db="EMBL/GenBank/DDBJ databases">
        <title>Comparative genomics of the Campylobacter concisus group.</title>
        <authorList>
            <person name="Miller W.G."/>
            <person name="Yee E."/>
            <person name="Chapman M.H."/>
            <person name="Huynh S."/>
            <person name="Bono J.L."/>
            <person name="On S.L.W."/>
            <person name="StLeger J."/>
            <person name="Foster G."/>
            <person name="Parker C.T."/>
        </authorList>
    </citation>
    <scope>NUCLEOTIDE SEQUENCE [LARGE SCALE GENOMIC DNA]</scope>
    <source>
        <strain evidence="1 2">CCUG 21559</strain>
    </source>
</reference>
<name>A0A6G5QHY1_9BACT</name>
<dbReference type="Proteomes" id="UP000503264">
    <property type="component" value="Chromosome"/>
</dbReference>
<dbReference type="RefSeq" id="WP_171994023.1">
    <property type="nucleotide sequence ID" value="NZ_CP012542.1"/>
</dbReference>
<gene>
    <name evidence="1" type="ORF">CMUC_1462</name>
</gene>
<organism evidence="1 2">
    <name type="scientific">Campylobacter mucosalis CCUG 21559</name>
    <dbReference type="NCBI Taxonomy" id="1032067"/>
    <lineage>
        <taxon>Bacteria</taxon>
        <taxon>Pseudomonadati</taxon>
        <taxon>Campylobacterota</taxon>
        <taxon>Epsilonproteobacteria</taxon>
        <taxon>Campylobacterales</taxon>
        <taxon>Campylobacteraceae</taxon>
        <taxon>Campylobacter</taxon>
    </lineage>
</organism>
<evidence type="ECO:0000313" key="1">
    <source>
        <dbReference type="EMBL" id="QCD45224.1"/>
    </source>
</evidence>
<proteinExistence type="predicted"/>
<accession>A0A6G5QHY1</accession>